<dbReference type="EMBL" id="JAUDZG010000002">
    <property type="protein sequence ID" value="KAK3308232.1"/>
    <property type="molecule type" value="Genomic_DNA"/>
</dbReference>
<reference evidence="2" key="2">
    <citation type="submission" date="2023-06" db="EMBL/GenBank/DDBJ databases">
        <authorList>
            <consortium name="Lawrence Berkeley National Laboratory"/>
            <person name="Mondo S.J."/>
            <person name="Hensen N."/>
            <person name="Bonometti L."/>
            <person name="Westerberg I."/>
            <person name="Brannstrom I.O."/>
            <person name="Guillou S."/>
            <person name="Cros-Aarteil S."/>
            <person name="Calhoun S."/>
            <person name="Haridas S."/>
            <person name="Kuo A."/>
            <person name="Pangilinan J."/>
            <person name="Riley R."/>
            <person name="Labutti K."/>
            <person name="Andreopoulos B."/>
            <person name="Lipzen A."/>
            <person name="Chen C."/>
            <person name="Yanf M."/>
            <person name="Daum C."/>
            <person name="Ng V."/>
            <person name="Clum A."/>
            <person name="Steindorff A."/>
            <person name="Ohm R."/>
            <person name="Martin F."/>
            <person name="Silar P."/>
            <person name="Natvig D."/>
            <person name="Lalanne C."/>
            <person name="Gautier V."/>
            <person name="Ament-Velasquez S.L."/>
            <person name="Kruys A."/>
            <person name="Hutchinson M.I."/>
            <person name="Powell A.J."/>
            <person name="Barry K."/>
            <person name="Miller A.N."/>
            <person name="Grigoriev I.V."/>
            <person name="Debuchy R."/>
            <person name="Gladieux P."/>
            <person name="Thoren M.H."/>
            <person name="Johannesson H."/>
        </authorList>
    </citation>
    <scope>NUCLEOTIDE SEQUENCE</scope>
    <source>
        <strain evidence="2">CBS 333.67</strain>
    </source>
</reference>
<feature type="region of interest" description="Disordered" evidence="1">
    <location>
        <begin position="158"/>
        <end position="200"/>
    </location>
</feature>
<proteinExistence type="predicted"/>
<accession>A0AAJ0GY38</accession>
<dbReference type="AlphaFoldDB" id="A0AAJ0GY38"/>
<dbReference type="RefSeq" id="XP_062724012.1">
    <property type="nucleotide sequence ID" value="XM_062861374.1"/>
</dbReference>
<reference evidence="2" key="1">
    <citation type="journal article" date="2023" name="Mol. Phylogenet. Evol.">
        <title>Genome-scale phylogeny and comparative genomics of the fungal order Sordariales.</title>
        <authorList>
            <person name="Hensen N."/>
            <person name="Bonometti L."/>
            <person name="Westerberg I."/>
            <person name="Brannstrom I.O."/>
            <person name="Guillou S."/>
            <person name="Cros-Aarteil S."/>
            <person name="Calhoun S."/>
            <person name="Haridas S."/>
            <person name="Kuo A."/>
            <person name="Mondo S."/>
            <person name="Pangilinan J."/>
            <person name="Riley R."/>
            <person name="LaButti K."/>
            <person name="Andreopoulos B."/>
            <person name="Lipzen A."/>
            <person name="Chen C."/>
            <person name="Yan M."/>
            <person name="Daum C."/>
            <person name="Ng V."/>
            <person name="Clum A."/>
            <person name="Steindorff A."/>
            <person name="Ohm R.A."/>
            <person name="Martin F."/>
            <person name="Silar P."/>
            <person name="Natvig D.O."/>
            <person name="Lalanne C."/>
            <person name="Gautier V."/>
            <person name="Ament-Velasquez S.L."/>
            <person name="Kruys A."/>
            <person name="Hutchinson M.I."/>
            <person name="Powell A.J."/>
            <person name="Barry K."/>
            <person name="Miller A.N."/>
            <person name="Grigoriev I.V."/>
            <person name="Debuchy R."/>
            <person name="Gladieux P."/>
            <person name="Hiltunen Thoren M."/>
            <person name="Johannesson H."/>
        </authorList>
    </citation>
    <scope>NUCLEOTIDE SEQUENCE</scope>
    <source>
        <strain evidence="2">CBS 333.67</strain>
    </source>
</reference>
<comment type="caution">
    <text evidence="2">The sequence shown here is derived from an EMBL/GenBank/DDBJ whole genome shotgun (WGS) entry which is preliminary data.</text>
</comment>
<evidence type="ECO:0000313" key="2">
    <source>
        <dbReference type="EMBL" id="KAK3308232.1"/>
    </source>
</evidence>
<feature type="region of interest" description="Disordered" evidence="1">
    <location>
        <begin position="1"/>
        <end position="27"/>
    </location>
</feature>
<gene>
    <name evidence="2" type="ORF">B0T15DRAFT_102314</name>
</gene>
<organism evidence="2 3">
    <name type="scientific">Chaetomium strumarium</name>
    <dbReference type="NCBI Taxonomy" id="1170767"/>
    <lineage>
        <taxon>Eukaryota</taxon>
        <taxon>Fungi</taxon>
        <taxon>Dikarya</taxon>
        <taxon>Ascomycota</taxon>
        <taxon>Pezizomycotina</taxon>
        <taxon>Sordariomycetes</taxon>
        <taxon>Sordariomycetidae</taxon>
        <taxon>Sordariales</taxon>
        <taxon>Chaetomiaceae</taxon>
        <taxon>Chaetomium</taxon>
    </lineage>
</organism>
<feature type="compositionally biased region" description="Basic and acidic residues" evidence="1">
    <location>
        <begin position="186"/>
        <end position="196"/>
    </location>
</feature>
<dbReference type="Proteomes" id="UP001273166">
    <property type="component" value="Unassembled WGS sequence"/>
</dbReference>
<dbReference type="GeneID" id="87880203"/>
<evidence type="ECO:0000313" key="3">
    <source>
        <dbReference type="Proteomes" id="UP001273166"/>
    </source>
</evidence>
<protein>
    <submittedName>
        <fullName evidence="2">Uncharacterized protein</fullName>
    </submittedName>
</protein>
<sequence>MLSIKGAESGVPNRAFRRGRTKPRVPTVGGSAKYSSWLFVLMMVRPYVYGGEYKPPKFNRGHKRRRPHRGITHDGVTTAMDSTARNNLFPLACPSTSCSRGDTIAVPETHCLLVLRPMPRRQSQACLTCCYAAAVGKGVIQRPLQGLGAVRLRGNYTPTVDRRGPGSGPDTRIRLATAIPSPRSLSSERRRFEKQTNKPSLRTYRYQCQDTSQRKATGRVRAVFPFQQTAAPHPHCLLSMPRQCPAPKSGSSPLQIHGYTGAGRQLKVYTAVETETESSSITPSIGRLWGRVADLLRALERCLNSRRPHIFPVSQYVRPCLPGLPDKAPVRRQRGREKRSMQAFCWFLFEEERTRPSHTPVLTLHRPDLADLTRAGACLVCKC</sequence>
<name>A0AAJ0GY38_9PEZI</name>
<keyword evidence="3" id="KW-1185">Reference proteome</keyword>
<evidence type="ECO:0000256" key="1">
    <source>
        <dbReference type="SAM" id="MobiDB-lite"/>
    </source>
</evidence>